<gene>
    <name evidence="1" type="ORF">D3P96_07555</name>
</gene>
<protein>
    <submittedName>
        <fullName evidence="1">Uncharacterized protein</fullName>
    </submittedName>
</protein>
<name>A0A3P2RAJ8_WEIVI</name>
<sequence length="62" mass="7514">MNLLISLMQFLKKTKEKEISPIFCPGLRLVMLKRQLVQIERFYYGYECGMMGVRNNLRWRND</sequence>
<accession>A0A3P2RAJ8</accession>
<organism evidence="1 2">
    <name type="scientific">Weissella viridescens</name>
    <name type="common">Lactobacillus viridescens</name>
    <dbReference type="NCBI Taxonomy" id="1629"/>
    <lineage>
        <taxon>Bacteria</taxon>
        <taxon>Bacillati</taxon>
        <taxon>Bacillota</taxon>
        <taxon>Bacilli</taxon>
        <taxon>Lactobacillales</taxon>
        <taxon>Lactobacillaceae</taxon>
        <taxon>Weissella</taxon>
    </lineage>
</organism>
<reference evidence="1 2" key="1">
    <citation type="submission" date="2018-10" db="EMBL/GenBank/DDBJ databases">
        <title>Draft genome sequence of Weissella viridescens UCO-SMC3.</title>
        <authorList>
            <person name="Garcia-Cancino A."/>
            <person name="Espinoza-Monje M."/>
            <person name="Albarracin L."/>
            <person name="Garcia-Castillo V."/>
            <person name="Campos-Martin J."/>
            <person name="Nakano Y."/>
            <person name="Guitierrez-Zamorano C."/>
            <person name="Ikeda-Ohtsubo W."/>
            <person name="Morita H."/>
            <person name="Kitazawa H."/>
            <person name="Villena J."/>
        </authorList>
    </citation>
    <scope>NUCLEOTIDE SEQUENCE [LARGE SCALE GENOMIC DNA]</scope>
    <source>
        <strain evidence="1 2">UCO-SMC3</strain>
    </source>
</reference>
<evidence type="ECO:0000313" key="2">
    <source>
        <dbReference type="Proteomes" id="UP000275836"/>
    </source>
</evidence>
<dbReference type="EMBL" id="RHGY01000009">
    <property type="protein sequence ID" value="RRG17483.1"/>
    <property type="molecule type" value="Genomic_DNA"/>
</dbReference>
<evidence type="ECO:0000313" key="1">
    <source>
        <dbReference type="EMBL" id="RRG17483.1"/>
    </source>
</evidence>
<comment type="caution">
    <text evidence="1">The sequence shown here is derived from an EMBL/GenBank/DDBJ whole genome shotgun (WGS) entry which is preliminary data.</text>
</comment>
<dbReference type="Proteomes" id="UP000275836">
    <property type="component" value="Unassembled WGS sequence"/>
</dbReference>
<proteinExistence type="predicted"/>
<dbReference type="AlphaFoldDB" id="A0A3P2RAJ8"/>